<gene>
    <name evidence="1" type="ORF">LCGC14_3141530</name>
</gene>
<dbReference type="EMBL" id="LAZR01068889">
    <property type="protein sequence ID" value="KKK48793.1"/>
    <property type="molecule type" value="Genomic_DNA"/>
</dbReference>
<feature type="non-terminal residue" evidence="1">
    <location>
        <position position="28"/>
    </location>
</feature>
<comment type="caution">
    <text evidence="1">The sequence shown here is derived from an EMBL/GenBank/DDBJ whole genome shotgun (WGS) entry which is preliminary data.</text>
</comment>
<organism evidence="1">
    <name type="scientific">marine sediment metagenome</name>
    <dbReference type="NCBI Taxonomy" id="412755"/>
    <lineage>
        <taxon>unclassified sequences</taxon>
        <taxon>metagenomes</taxon>
        <taxon>ecological metagenomes</taxon>
    </lineage>
</organism>
<name>A0A0F8VWL8_9ZZZZ</name>
<accession>A0A0F8VWL8</accession>
<proteinExistence type="predicted"/>
<dbReference type="AlphaFoldDB" id="A0A0F8VWL8"/>
<protein>
    <submittedName>
        <fullName evidence="1">Uncharacterized protein</fullName>
    </submittedName>
</protein>
<evidence type="ECO:0000313" key="1">
    <source>
        <dbReference type="EMBL" id="KKK48793.1"/>
    </source>
</evidence>
<reference evidence="1" key="1">
    <citation type="journal article" date="2015" name="Nature">
        <title>Complex archaea that bridge the gap between prokaryotes and eukaryotes.</title>
        <authorList>
            <person name="Spang A."/>
            <person name="Saw J.H."/>
            <person name="Jorgensen S.L."/>
            <person name="Zaremba-Niedzwiedzka K."/>
            <person name="Martijn J."/>
            <person name="Lind A.E."/>
            <person name="van Eijk R."/>
            <person name="Schleper C."/>
            <person name="Guy L."/>
            <person name="Ettema T.J."/>
        </authorList>
    </citation>
    <scope>NUCLEOTIDE SEQUENCE</scope>
</reference>
<sequence length="28" mass="3228">MKNPPLEVRKCILIRPQCARNMALLTAF</sequence>